<dbReference type="SUPFAM" id="SSF81343">
    <property type="entry name" value="Fumarate reductase respiratory complex transmembrane subunits"/>
    <property type="match status" value="1"/>
</dbReference>
<sequence length="355" mass="37678">MSAFEQGRVRSGDDGLANTAAEKLRSMIPAAGAMAYPFLLDAFHLAVSPAAGPMSFGRLVLAALCLLAATAAPLLGLACAYWMTKAEPSSFELRARRLAYLSIAAPPLFVLTGVGLGLLHIPVSDELVWVAGWAAAWLYVLLGSEQERPARSAAIAPSIAKWRVTHGIAAAVILLYVAFHLTNHLLGWLGPEVHAAVMKMGRSVYRSSLVEPILVGLMLFQVAVGVRLAWRWSSLPADAYRVFQIGSGIYLAAFILTHLNSALVSARAMHHIDTNWAWASGAPTGLIHDAWSIRLVPHYALGVFFVLAHLASGLRGILIAHGVTTTLANRIWATGLAAGGLVAIAIMSGLCGARI</sequence>
<dbReference type="AlphaFoldDB" id="A0A1G7GB93"/>
<keyword evidence="1" id="KW-0472">Membrane</keyword>
<keyword evidence="1" id="KW-1133">Transmembrane helix</keyword>
<keyword evidence="1" id="KW-0812">Transmembrane</keyword>
<feature type="transmembrane region" description="Helical" evidence="1">
    <location>
        <begin position="299"/>
        <end position="319"/>
    </location>
</feature>
<feature type="transmembrane region" description="Helical" evidence="1">
    <location>
        <begin position="331"/>
        <end position="350"/>
    </location>
</feature>
<dbReference type="Gene3D" id="1.20.1300.10">
    <property type="entry name" value="Fumarate reductase/succinate dehydrogenase, transmembrane subunit"/>
    <property type="match status" value="1"/>
</dbReference>
<dbReference type="GO" id="GO:0016020">
    <property type="term" value="C:membrane"/>
    <property type="evidence" value="ECO:0007669"/>
    <property type="project" value="InterPro"/>
</dbReference>
<dbReference type="InterPro" id="IPR034804">
    <property type="entry name" value="SQR/QFR_C/D"/>
</dbReference>
<feature type="transmembrane region" description="Helical" evidence="1">
    <location>
        <begin position="27"/>
        <end position="47"/>
    </location>
</feature>
<dbReference type="EMBL" id="FMZW01000037">
    <property type="protein sequence ID" value="SDE85390.1"/>
    <property type="molecule type" value="Genomic_DNA"/>
</dbReference>
<feature type="transmembrane region" description="Helical" evidence="1">
    <location>
        <begin position="98"/>
        <end position="121"/>
    </location>
</feature>
<feature type="transmembrane region" description="Helical" evidence="1">
    <location>
        <begin position="209"/>
        <end position="230"/>
    </location>
</feature>
<organism evidence="2 3">
    <name type="scientific">Bradyrhizobium brasilense</name>
    <dbReference type="NCBI Taxonomy" id="1419277"/>
    <lineage>
        <taxon>Bacteria</taxon>
        <taxon>Pseudomonadati</taxon>
        <taxon>Pseudomonadota</taxon>
        <taxon>Alphaproteobacteria</taxon>
        <taxon>Hyphomicrobiales</taxon>
        <taxon>Nitrobacteraceae</taxon>
        <taxon>Bradyrhizobium</taxon>
    </lineage>
</organism>
<dbReference type="Proteomes" id="UP000199245">
    <property type="component" value="Unassembled WGS sequence"/>
</dbReference>
<name>A0A1G7GB93_9BRAD</name>
<evidence type="ECO:0000313" key="2">
    <source>
        <dbReference type="EMBL" id="SDE85390.1"/>
    </source>
</evidence>
<gene>
    <name evidence="2" type="ORF">SAMN05216337_103718</name>
</gene>
<feature type="transmembrane region" description="Helical" evidence="1">
    <location>
        <begin position="242"/>
        <end position="259"/>
    </location>
</feature>
<protein>
    <submittedName>
        <fullName evidence="2">Uncharacterized protein</fullName>
    </submittedName>
</protein>
<proteinExistence type="predicted"/>
<feature type="transmembrane region" description="Helical" evidence="1">
    <location>
        <begin position="164"/>
        <end position="189"/>
    </location>
</feature>
<accession>A0A1G7GB93</accession>
<evidence type="ECO:0000256" key="1">
    <source>
        <dbReference type="SAM" id="Phobius"/>
    </source>
</evidence>
<feature type="transmembrane region" description="Helical" evidence="1">
    <location>
        <begin position="59"/>
        <end position="82"/>
    </location>
</feature>
<evidence type="ECO:0000313" key="3">
    <source>
        <dbReference type="Proteomes" id="UP000199245"/>
    </source>
</evidence>
<reference evidence="2 3" key="1">
    <citation type="submission" date="2016-10" db="EMBL/GenBank/DDBJ databases">
        <authorList>
            <person name="de Groot N.N."/>
        </authorList>
    </citation>
    <scope>NUCLEOTIDE SEQUENCE [LARGE SCALE GENOMIC DNA]</scope>
    <source>
        <strain evidence="2 3">R5</strain>
    </source>
</reference>